<sequence>MCLSIERAKGITIYNTFTYFSTNDHRTLSSSQHCASFIRSNNLSKSGIQYRFTIARTADRVSQPAVPRQTWTSHINLECNAQHNNRGTKSPLQSHPHREAKPSQSLTDPPPGKDLRTMYYPK</sequence>
<evidence type="ECO:0000313" key="2">
    <source>
        <dbReference type="EMBL" id="MPC70232.1"/>
    </source>
</evidence>
<evidence type="ECO:0000256" key="1">
    <source>
        <dbReference type="SAM" id="MobiDB-lite"/>
    </source>
</evidence>
<comment type="caution">
    <text evidence="2">The sequence shown here is derived from an EMBL/GenBank/DDBJ whole genome shotgun (WGS) entry which is preliminary data.</text>
</comment>
<keyword evidence="3" id="KW-1185">Reference proteome</keyword>
<dbReference type="AlphaFoldDB" id="A0A5B7HG93"/>
<reference evidence="2 3" key="1">
    <citation type="submission" date="2019-05" db="EMBL/GenBank/DDBJ databases">
        <title>Another draft genome of Portunus trituberculatus and its Hox gene families provides insights of decapod evolution.</title>
        <authorList>
            <person name="Jeong J.-H."/>
            <person name="Song I."/>
            <person name="Kim S."/>
            <person name="Choi T."/>
            <person name="Kim D."/>
            <person name="Ryu S."/>
            <person name="Kim W."/>
        </authorList>
    </citation>
    <scope>NUCLEOTIDE SEQUENCE [LARGE SCALE GENOMIC DNA]</scope>
    <source>
        <tissue evidence="2">Muscle</tissue>
    </source>
</reference>
<organism evidence="2 3">
    <name type="scientific">Portunus trituberculatus</name>
    <name type="common">Swimming crab</name>
    <name type="synonym">Neptunus trituberculatus</name>
    <dbReference type="NCBI Taxonomy" id="210409"/>
    <lineage>
        <taxon>Eukaryota</taxon>
        <taxon>Metazoa</taxon>
        <taxon>Ecdysozoa</taxon>
        <taxon>Arthropoda</taxon>
        <taxon>Crustacea</taxon>
        <taxon>Multicrustacea</taxon>
        <taxon>Malacostraca</taxon>
        <taxon>Eumalacostraca</taxon>
        <taxon>Eucarida</taxon>
        <taxon>Decapoda</taxon>
        <taxon>Pleocyemata</taxon>
        <taxon>Brachyura</taxon>
        <taxon>Eubrachyura</taxon>
        <taxon>Portunoidea</taxon>
        <taxon>Portunidae</taxon>
        <taxon>Portuninae</taxon>
        <taxon>Portunus</taxon>
    </lineage>
</organism>
<feature type="region of interest" description="Disordered" evidence="1">
    <location>
        <begin position="81"/>
        <end position="122"/>
    </location>
</feature>
<feature type="compositionally biased region" description="Polar residues" evidence="1">
    <location>
        <begin position="81"/>
        <end position="93"/>
    </location>
</feature>
<dbReference type="Proteomes" id="UP000324222">
    <property type="component" value="Unassembled WGS sequence"/>
</dbReference>
<dbReference type="EMBL" id="VSRR010030793">
    <property type="protein sequence ID" value="MPC70232.1"/>
    <property type="molecule type" value="Genomic_DNA"/>
</dbReference>
<gene>
    <name evidence="2" type="ORF">E2C01_064474</name>
</gene>
<evidence type="ECO:0000313" key="3">
    <source>
        <dbReference type="Proteomes" id="UP000324222"/>
    </source>
</evidence>
<proteinExistence type="predicted"/>
<protein>
    <submittedName>
        <fullName evidence="2">Uncharacterized protein</fullName>
    </submittedName>
</protein>
<accession>A0A5B7HG93</accession>
<name>A0A5B7HG93_PORTR</name>